<protein>
    <recommendedName>
        <fullName evidence="9">GST C-terminal domain-containing protein</fullName>
    </recommendedName>
</protein>
<dbReference type="Pfam" id="PF00043">
    <property type="entry name" value="GST_C"/>
    <property type="match status" value="1"/>
</dbReference>
<keyword evidence="2 3" id="KW-0648">Protein biosynthesis</keyword>
<sequence length="405" mass="46763">MSEGLLYSNFRIRSLIPRALVRALELDVEIQDPYQAGEKFAKDFPLRKLPAFVGPHGYKLTEQLAINNYLIKLSKDEKIRAQLLGDEGDARTQSQILRWESLANSDLLVTTVRVFGPLKGEAPYVKRDMDDASRFLEEIVTVYEARLKDHCYLASESISLADLVSAATFIRGFNFIFGEQWRQEHPAIVRWFKTVIASPFLAEETKDFEFIEYPAGEENEGTKGTSARNPVKRICPRHPLESLGESSFPIEEWRKRYTMHDTRRTALPWFWEHYNPQEWSLWKVEYRYDHELPMLLKPSSLIGGFFNRLFKSVRYMFGSMVVYGDSNHNGIVGAIMVRGHDYVRAFDVAPDWVSYRYTQLDATRPEDKAFVESVWSLDQPIVVNGVSRGIVAGEVLNHFDFNRLA</sequence>
<feature type="domain" description="EF-1-gamma C-terminal" evidence="4">
    <location>
        <begin position="236"/>
        <end position="397"/>
    </location>
</feature>
<evidence type="ECO:0000259" key="5">
    <source>
        <dbReference type="PROSITE" id="PS50404"/>
    </source>
</evidence>
<dbReference type="InterPro" id="IPR036433">
    <property type="entry name" value="EF1B_G_C_sf"/>
</dbReference>
<dbReference type="GO" id="GO:0005737">
    <property type="term" value="C:cytoplasm"/>
    <property type="evidence" value="ECO:0007669"/>
    <property type="project" value="TreeGrafter"/>
</dbReference>
<dbReference type="AlphaFoldDB" id="A0A1Q3A8I7"/>
<evidence type="ECO:0000256" key="1">
    <source>
        <dbReference type="ARBA" id="ARBA00022768"/>
    </source>
</evidence>
<dbReference type="SMART" id="SM01183">
    <property type="entry name" value="EF1G"/>
    <property type="match status" value="1"/>
</dbReference>
<dbReference type="InterPro" id="IPR004046">
    <property type="entry name" value="GST_C"/>
</dbReference>
<dbReference type="InterPro" id="IPR004045">
    <property type="entry name" value="Glutathione_S-Trfase_N"/>
</dbReference>
<evidence type="ECO:0000259" key="6">
    <source>
        <dbReference type="PROSITE" id="PS50405"/>
    </source>
</evidence>
<feature type="domain" description="GST N-terminal" evidence="5">
    <location>
        <begin position="1"/>
        <end position="78"/>
    </location>
</feature>
<dbReference type="PANTHER" id="PTHR43986">
    <property type="entry name" value="ELONGATION FACTOR 1-GAMMA"/>
    <property type="match status" value="1"/>
</dbReference>
<evidence type="ECO:0000313" key="7">
    <source>
        <dbReference type="EMBL" id="GAV51873.1"/>
    </source>
</evidence>
<feature type="domain" description="GST C-terminal" evidence="6">
    <location>
        <begin position="89"/>
        <end position="215"/>
    </location>
</feature>
<dbReference type="Pfam" id="PF00647">
    <property type="entry name" value="EF1G"/>
    <property type="match status" value="1"/>
</dbReference>
<dbReference type="PROSITE" id="PS50040">
    <property type="entry name" value="EF1G_C"/>
    <property type="match status" value="1"/>
</dbReference>
<accession>A0A1Q3A8I7</accession>
<evidence type="ECO:0000313" key="8">
    <source>
        <dbReference type="Proteomes" id="UP000187013"/>
    </source>
</evidence>
<dbReference type="EMBL" id="BDGX01000032">
    <property type="protein sequence ID" value="GAV51873.1"/>
    <property type="molecule type" value="Genomic_DNA"/>
</dbReference>
<dbReference type="InterPro" id="IPR050802">
    <property type="entry name" value="EF-GSTs"/>
</dbReference>
<dbReference type="SUPFAM" id="SSF47616">
    <property type="entry name" value="GST C-terminal domain-like"/>
    <property type="match status" value="1"/>
</dbReference>
<dbReference type="Pfam" id="PF02798">
    <property type="entry name" value="GST_N"/>
    <property type="match status" value="1"/>
</dbReference>
<dbReference type="PROSITE" id="PS50405">
    <property type="entry name" value="GST_CTER"/>
    <property type="match status" value="1"/>
</dbReference>
<dbReference type="CDD" id="cd03181">
    <property type="entry name" value="GST_C_EF1Bgamma_like"/>
    <property type="match status" value="1"/>
</dbReference>
<dbReference type="SUPFAM" id="SSF89942">
    <property type="entry name" value="eEF1-gamma domain"/>
    <property type="match status" value="1"/>
</dbReference>
<comment type="caution">
    <text evidence="7">The sequence shown here is derived from an EMBL/GenBank/DDBJ whole genome shotgun (WGS) entry which is preliminary data.</text>
</comment>
<organism evidence="7 8">
    <name type="scientific">Zygosaccharomyces rouxii</name>
    <dbReference type="NCBI Taxonomy" id="4956"/>
    <lineage>
        <taxon>Eukaryota</taxon>
        <taxon>Fungi</taxon>
        <taxon>Dikarya</taxon>
        <taxon>Ascomycota</taxon>
        <taxon>Saccharomycotina</taxon>
        <taxon>Saccharomycetes</taxon>
        <taxon>Saccharomycetales</taxon>
        <taxon>Saccharomycetaceae</taxon>
        <taxon>Zygosaccharomyces</taxon>
    </lineage>
</organism>
<dbReference type="GO" id="GO:0003746">
    <property type="term" value="F:translation elongation factor activity"/>
    <property type="evidence" value="ECO:0007669"/>
    <property type="project" value="UniProtKB-UniRule"/>
</dbReference>
<gene>
    <name evidence="7" type="ORF">ZYGR_0AF03440</name>
</gene>
<dbReference type="GO" id="GO:0005634">
    <property type="term" value="C:nucleus"/>
    <property type="evidence" value="ECO:0007669"/>
    <property type="project" value="TreeGrafter"/>
</dbReference>
<dbReference type="PROSITE" id="PS50404">
    <property type="entry name" value="GST_NTER"/>
    <property type="match status" value="1"/>
</dbReference>
<dbReference type="FunFam" id="1.20.1050.10:FF:000006">
    <property type="entry name" value="Elongation factor 1 gamma"/>
    <property type="match status" value="1"/>
</dbReference>
<dbReference type="PANTHER" id="PTHR43986:SF1">
    <property type="entry name" value="ELONGATION FACTOR 1-GAMMA"/>
    <property type="match status" value="1"/>
</dbReference>
<dbReference type="InterPro" id="IPR036282">
    <property type="entry name" value="Glutathione-S-Trfase_C_sf"/>
</dbReference>
<evidence type="ECO:0000256" key="2">
    <source>
        <dbReference type="ARBA" id="ARBA00022917"/>
    </source>
</evidence>
<dbReference type="FunFam" id="3.40.30.10:FF:000142">
    <property type="entry name" value="Elongation factor 1 gamma"/>
    <property type="match status" value="1"/>
</dbReference>
<name>A0A1Q3A8I7_ZYGRO</name>
<reference evidence="7 8" key="1">
    <citation type="submission" date="2016-08" db="EMBL/GenBank/DDBJ databases">
        <title>Draft genome sequence of allopolyploid Zygosaccharomyces rouxii.</title>
        <authorList>
            <person name="Watanabe J."/>
            <person name="Uehara K."/>
            <person name="Mogi Y."/>
            <person name="Tsukioka Y."/>
        </authorList>
    </citation>
    <scope>NUCLEOTIDE SEQUENCE [LARGE SCALE GENOMIC DNA]</scope>
    <source>
        <strain evidence="7 8">NBRC 110957</strain>
    </source>
</reference>
<dbReference type="InterPro" id="IPR036249">
    <property type="entry name" value="Thioredoxin-like_sf"/>
</dbReference>
<dbReference type="OrthoDB" id="249703at2759"/>
<keyword evidence="1 3" id="KW-0251">Elongation factor</keyword>
<dbReference type="InterPro" id="IPR010987">
    <property type="entry name" value="Glutathione-S-Trfase_C-like"/>
</dbReference>
<dbReference type="Proteomes" id="UP000187013">
    <property type="component" value="Unassembled WGS sequence"/>
</dbReference>
<proteinExistence type="predicted"/>
<dbReference type="InterPro" id="IPR001662">
    <property type="entry name" value="EF1B_G_C"/>
</dbReference>
<dbReference type="SUPFAM" id="SSF52833">
    <property type="entry name" value="Thioredoxin-like"/>
    <property type="match status" value="1"/>
</dbReference>
<evidence type="ECO:0008006" key="9">
    <source>
        <dbReference type="Google" id="ProtNLM"/>
    </source>
</evidence>
<dbReference type="Gene3D" id="3.40.30.10">
    <property type="entry name" value="Glutaredoxin"/>
    <property type="match status" value="1"/>
</dbReference>
<dbReference type="Gene3D" id="1.20.1050.10">
    <property type="match status" value="1"/>
</dbReference>
<dbReference type="Gene3D" id="3.30.70.1010">
    <property type="entry name" value="Translation elongation factor EF1B, gamma chain, conserved domain"/>
    <property type="match status" value="1"/>
</dbReference>
<evidence type="ECO:0000259" key="4">
    <source>
        <dbReference type="PROSITE" id="PS50040"/>
    </source>
</evidence>
<evidence type="ECO:0000256" key="3">
    <source>
        <dbReference type="PROSITE-ProRule" id="PRU00519"/>
    </source>
</evidence>